<dbReference type="AlphaFoldDB" id="A0A7J8U410"/>
<feature type="non-terminal residue" evidence="1">
    <location>
        <position position="25"/>
    </location>
</feature>
<organism evidence="1 2">
    <name type="scientific">Gossypium klotzschianum</name>
    <dbReference type="NCBI Taxonomy" id="34286"/>
    <lineage>
        <taxon>Eukaryota</taxon>
        <taxon>Viridiplantae</taxon>
        <taxon>Streptophyta</taxon>
        <taxon>Embryophyta</taxon>
        <taxon>Tracheophyta</taxon>
        <taxon>Spermatophyta</taxon>
        <taxon>Magnoliopsida</taxon>
        <taxon>eudicotyledons</taxon>
        <taxon>Gunneridae</taxon>
        <taxon>Pentapetalae</taxon>
        <taxon>rosids</taxon>
        <taxon>malvids</taxon>
        <taxon>Malvales</taxon>
        <taxon>Malvaceae</taxon>
        <taxon>Malvoideae</taxon>
        <taxon>Gossypium</taxon>
    </lineage>
</organism>
<reference evidence="1 2" key="1">
    <citation type="journal article" date="2019" name="Genome Biol. Evol.">
        <title>Insights into the evolution of the New World diploid cottons (Gossypium, subgenus Houzingenia) based on genome sequencing.</title>
        <authorList>
            <person name="Grover C.E."/>
            <person name="Arick M.A. 2nd"/>
            <person name="Thrash A."/>
            <person name="Conover J.L."/>
            <person name="Sanders W.S."/>
            <person name="Peterson D.G."/>
            <person name="Frelichowski J.E."/>
            <person name="Scheffler J.A."/>
            <person name="Scheffler B.E."/>
            <person name="Wendel J.F."/>
        </authorList>
    </citation>
    <scope>NUCLEOTIDE SEQUENCE [LARGE SCALE GENOMIC DNA]</scope>
    <source>
        <strain evidence="1">57</strain>
        <tissue evidence="1">Leaf</tissue>
    </source>
</reference>
<dbReference type="EMBL" id="JABFAB010000004">
    <property type="protein sequence ID" value="MBA0645206.1"/>
    <property type="molecule type" value="Genomic_DNA"/>
</dbReference>
<sequence length="25" mass="3064">MFNYSVATKFYLLEIQKKQVEKVQK</sequence>
<evidence type="ECO:0000313" key="2">
    <source>
        <dbReference type="Proteomes" id="UP000593573"/>
    </source>
</evidence>
<accession>A0A7J8U410</accession>
<dbReference type="Proteomes" id="UP000593573">
    <property type="component" value="Unassembled WGS sequence"/>
</dbReference>
<name>A0A7J8U410_9ROSI</name>
<protein>
    <submittedName>
        <fullName evidence="1">Uncharacterized protein</fullName>
    </submittedName>
</protein>
<comment type="caution">
    <text evidence="1">The sequence shown here is derived from an EMBL/GenBank/DDBJ whole genome shotgun (WGS) entry which is preliminary data.</text>
</comment>
<proteinExistence type="predicted"/>
<gene>
    <name evidence="1" type="ORF">Goklo_013331</name>
</gene>
<evidence type="ECO:0000313" key="1">
    <source>
        <dbReference type="EMBL" id="MBA0645206.1"/>
    </source>
</evidence>
<keyword evidence="2" id="KW-1185">Reference proteome</keyword>